<evidence type="ECO:0000313" key="2">
    <source>
        <dbReference type="EMBL" id="KAI9554836.1"/>
    </source>
</evidence>
<dbReference type="Proteomes" id="UP000820818">
    <property type="component" value="Linkage Group LG8"/>
</dbReference>
<keyword evidence="3" id="KW-1185">Reference proteome</keyword>
<sequence length="52" mass="5898">MLIGWSPGSYFFHVSEVQSEDKEPHHRNNTNSKFSITSYSHSKPPCELCSLG</sequence>
<name>A0AAD5PP73_9CRUS</name>
<dbReference type="AlphaFoldDB" id="A0AAD5PP73"/>
<evidence type="ECO:0000313" key="3">
    <source>
        <dbReference type="Proteomes" id="UP000820818"/>
    </source>
</evidence>
<organism evidence="2 3">
    <name type="scientific">Daphnia sinensis</name>
    <dbReference type="NCBI Taxonomy" id="1820382"/>
    <lineage>
        <taxon>Eukaryota</taxon>
        <taxon>Metazoa</taxon>
        <taxon>Ecdysozoa</taxon>
        <taxon>Arthropoda</taxon>
        <taxon>Crustacea</taxon>
        <taxon>Branchiopoda</taxon>
        <taxon>Diplostraca</taxon>
        <taxon>Cladocera</taxon>
        <taxon>Anomopoda</taxon>
        <taxon>Daphniidae</taxon>
        <taxon>Daphnia</taxon>
        <taxon>Daphnia similis group</taxon>
    </lineage>
</organism>
<accession>A0AAD5PP73</accession>
<proteinExistence type="predicted"/>
<dbReference type="EMBL" id="WJBH02000008">
    <property type="protein sequence ID" value="KAI9554836.1"/>
    <property type="molecule type" value="Genomic_DNA"/>
</dbReference>
<evidence type="ECO:0000256" key="1">
    <source>
        <dbReference type="SAM" id="MobiDB-lite"/>
    </source>
</evidence>
<feature type="compositionally biased region" description="Polar residues" evidence="1">
    <location>
        <begin position="29"/>
        <end position="41"/>
    </location>
</feature>
<gene>
    <name evidence="2" type="ORF">GHT06_020113</name>
</gene>
<protein>
    <submittedName>
        <fullName evidence="2">Uncharacterized protein</fullName>
    </submittedName>
</protein>
<comment type="caution">
    <text evidence="2">The sequence shown here is derived from an EMBL/GenBank/DDBJ whole genome shotgun (WGS) entry which is preliminary data.</text>
</comment>
<reference evidence="2 3" key="1">
    <citation type="submission" date="2022-05" db="EMBL/GenBank/DDBJ databases">
        <title>A multi-omics perspective on studying reproductive biology in Daphnia sinensis.</title>
        <authorList>
            <person name="Jia J."/>
        </authorList>
    </citation>
    <scope>NUCLEOTIDE SEQUENCE [LARGE SCALE GENOMIC DNA]</scope>
    <source>
        <strain evidence="2 3">WSL</strain>
    </source>
</reference>
<feature type="region of interest" description="Disordered" evidence="1">
    <location>
        <begin position="19"/>
        <end position="44"/>
    </location>
</feature>